<protein>
    <submittedName>
        <fullName evidence="1">Uncharacterized protein</fullName>
    </submittedName>
</protein>
<sequence>MSENNLSIKRNFAVTYNKVADDLWSAYAELNDEQHNIMTRLDISIPNLTIRDASIIFNKKPMEQCQEISEKAKCLIGVSIIHDLTTTLNELFVGADGCPNIRSLFGISGPGFIYVYYPQLIKEGKYTHQEWWKMAATELKDECIAHKRLSEKYSK</sequence>
<proteinExistence type="predicted"/>
<evidence type="ECO:0000313" key="2">
    <source>
        <dbReference type="Proteomes" id="UP000030661"/>
    </source>
</evidence>
<dbReference type="EMBL" id="DF820468">
    <property type="protein sequence ID" value="GAK58566.1"/>
    <property type="molecule type" value="Genomic_DNA"/>
</dbReference>
<evidence type="ECO:0000313" key="1">
    <source>
        <dbReference type="EMBL" id="GAK58566.1"/>
    </source>
</evidence>
<accession>A0A081C1W1</accession>
<dbReference type="Pfam" id="PF11136">
    <property type="entry name" value="DUF2889"/>
    <property type="match status" value="1"/>
</dbReference>
<keyword evidence="2" id="KW-1185">Reference proteome</keyword>
<gene>
    <name evidence="1" type="ORF">U27_05540</name>
</gene>
<dbReference type="AlphaFoldDB" id="A0A081C1W1"/>
<name>A0A081C1W1_VECG1</name>
<dbReference type="HOGENOM" id="CLU_1692045_0_0_0"/>
<dbReference type="InterPro" id="IPR021312">
    <property type="entry name" value="DUF2889"/>
</dbReference>
<dbReference type="Proteomes" id="UP000030661">
    <property type="component" value="Unassembled WGS sequence"/>
</dbReference>
<reference evidence="1" key="1">
    <citation type="journal article" date="2015" name="PeerJ">
        <title>First genomic representation of candidate bacterial phylum KSB3 points to enhanced environmental sensing as a trigger of wastewater bulking.</title>
        <authorList>
            <person name="Sekiguchi Y."/>
            <person name="Ohashi A."/>
            <person name="Parks D.H."/>
            <person name="Yamauchi T."/>
            <person name="Tyson G.W."/>
            <person name="Hugenholtz P."/>
        </authorList>
    </citation>
    <scope>NUCLEOTIDE SEQUENCE [LARGE SCALE GENOMIC DNA]</scope>
</reference>
<organism evidence="1">
    <name type="scientific">Vecturithrix granuli</name>
    <dbReference type="NCBI Taxonomy" id="1499967"/>
    <lineage>
        <taxon>Bacteria</taxon>
        <taxon>Candidatus Moduliflexota</taxon>
        <taxon>Candidatus Vecturitrichia</taxon>
        <taxon>Candidatus Vecturitrichales</taxon>
        <taxon>Candidatus Vecturitrichaceae</taxon>
        <taxon>Candidatus Vecturithrix</taxon>
    </lineage>
</organism>